<evidence type="ECO:0000313" key="9">
    <source>
        <dbReference type="Proteomes" id="UP000245870"/>
    </source>
</evidence>
<dbReference type="PANTHER" id="PTHR33884:SF3">
    <property type="entry name" value="UPF0410 PROTEIN YMGE"/>
    <property type="match status" value="1"/>
</dbReference>
<dbReference type="GO" id="GO:0005886">
    <property type="term" value="C:plasma membrane"/>
    <property type="evidence" value="ECO:0007669"/>
    <property type="project" value="UniProtKB-SubCell"/>
</dbReference>
<organism evidence="8 9">
    <name type="scientific">Hallella colorans</name>
    <dbReference type="NCBI Taxonomy" id="1703337"/>
    <lineage>
        <taxon>Bacteria</taxon>
        <taxon>Pseudomonadati</taxon>
        <taxon>Bacteroidota</taxon>
        <taxon>Bacteroidia</taxon>
        <taxon>Bacteroidales</taxon>
        <taxon>Prevotellaceae</taxon>
        <taxon>Hallella</taxon>
    </lineage>
</organism>
<comment type="similarity">
    <text evidence="2">Belongs to the UPF0410 family.</text>
</comment>
<protein>
    <submittedName>
        <fullName evidence="8">Putative membrane protein YeaQ/YmgE (Transglycosylase-associated protein family)</fullName>
    </submittedName>
</protein>
<keyword evidence="9" id="KW-1185">Reference proteome</keyword>
<evidence type="ECO:0000313" key="8">
    <source>
        <dbReference type="EMBL" id="PVX56520.1"/>
    </source>
</evidence>
<evidence type="ECO:0000256" key="6">
    <source>
        <dbReference type="ARBA" id="ARBA00023136"/>
    </source>
</evidence>
<keyword evidence="3" id="KW-1003">Cell membrane</keyword>
<dbReference type="EMBL" id="QENY01000006">
    <property type="protein sequence ID" value="PVX56520.1"/>
    <property type="molecule type" value="Genomic_DNA"/>
</dbReference>
<reference evidence="8 9" key="1">
    <citation type="submission" date="2018-05" db="EMBL/GenBank/DDBJ databases">
        <title>Genomic Encyclopedia of Type Strains, Phase IV (KMG-IV): sequencing the most valuable type-strain genomes for metagenomic binning, comparative biology and taxonomic classification.</title>
        <authorList>
            <person name="Goeker M."/>
        </authorList>
    </citation>
    <scope>NUCLEOTIDE SEQUENCE [LARGE SCALE GENOMIC DNA]</scope>
    <source>
        <strain evidence="8 9">DSM 100333</strain>
    </source>
</reference>
<evidence type="ECO:0000256" key="5">
    <source>
        <dbReference type="ARBA" id="ARBA00022989"/>
    </source>
</evidence>
<keyword evidence="6 7" id="KW-0472">Membrane</keyword>
<sequence length="81" mass="8356">MNGFIGSIIIGALAGWLVGFIAPKGKDGCIWNILIGIVGGFIGGNVLSWIGVDWGGGFWGSLGTAVVGAAILLWAWNLIKK</sequence>
<dbReference type="Proteomes" id="UP000245870">
    <property type="component" value="Unassembled WGS sequence"/>
</dbReference>
<comment type="subcellular location">
    <subcellularLocation>
        <location evidence="1">Cell membrane</location>
        <topology evidence="1">Multi-pass membrane protein</topology>
    </subcellularLocation>
</comment>
<dbReference type="RefSeq" id="WP_116616230.1">
    <property type="nucleotide sequence ID" value="NZ_CAMQYP010000121.1"/>
</dbReference>
<keyword evidence="5 7" id="KW-1133">Transmembrane helix</keyword>
<gene>
    <name evidence="8" type="ORF">C7379_10692</name>
</gene>
<dbReference type="InterPro" id="IPR007341">
    <property type="entry name" value="Transgly_assoc"/>
</dbReference>
<feature type="transmembrane region" description="Helical" evidence="7">
    <location>
        <begin position="29"/>
        <end position="52"/>
    </location>
</feature>
<feature type="transmembrane region" description="Helical" evidence="7">
    <location>
        <begin position="6"/>
        <end position="22"/>
    </location>
</feature>
<evidence type="ECO:0000256" key="1">
    <source>
        <dbReference type="ARBA" id="ARBA00004651"/>
    </source>
</evidence>
<proteinExistence type="inferred from homology"/>
<evidence type="ECO:0000256" key="7">
    <source>
        <dbReference type="SAM" id="Phobius"/>
    </source>
</evidence>
<name>A0A2U0UFV8_9BACT</name>
<dbReference type="PANTHER" id="PTHR33884">
    <property type="entry name" value="UPF0410 PROTEIN YMGE"/>
    <property type="match status" value="1"/>
</dbReference>
<dbReference type="AlphaFoldDB" id="A0A2U0UFV8"/>
<evidence type="ECO:0000256" key="4">
    <source>
        <dbReference type="ARBA" id="ARBA00022692"/>
    </source>
</evidence>
<keyword evidence="4 7" id="KW-0812">Transmembrane</keyword>
<evidence type="ECO:0000256" key="2">
    <source>
        <dbReference type="ARBA" id="ARBA00011006"/>
    </source>
</evidence>
<dbReference type="Pfam" id="PF04226">
    <property type="entry name" value="Transgly_assoc"/>
    <property type="match status" value="1"/>
</dbReference>
<feature type="transmembrane region" description="Helical" evidence="7">
    <location>
        <begin position="58"/>
        <end position="79"/>
    </location>
</feature>
<comment type="caution">
    <text evidence="8">The sequence shown here is derived from an EMBL/GenBank/DDBJ whole genome shotgun (WGS) entry which is preliminary data.</text>
</comment>
<accession>A0A2U0UFV8</accession>
<evidence type="ECO:0000256" key="3">
    <source>
        <dbReference type="ARBA" id="ARBA00022475"/>
    </source>
</evidence>
<dbReference type="OrthoDB" id="1082683at2"/>